<dbReference type="EMBL" id="BK015191">
    <property type="protein sequence ID" value="DAD95234.1"/>
    <property type="molecule type" value="Genomic_DNA"/>
</dbReference>
<sequence>MSFHLLVPIPNLFHCLNRLQLSMTLSLLVLELDVRVFQILERNLHQTLSIHTIQEHQSSQQLQRSILVYL</sequence>
<name>A0A8S5NLR9_9CAUD</name>
<proteinExistence type="predicted"/>
<reference evidence="1" key="1">
    <citation type="journal article" date="2021" name="Proc. Natl. Acad. Sci. U.S.A.">
        <title>A Catalog of Tens of Thousands of Viruses from Human Metagenomes Reveals Hidden Associations with Chronic Diseases.</title>
        <authorList>
            <person name="Tisza M.J."/>
            <person name="Buck C.B."/>
        </authorList>
    </citation>
    <scope>NUCLEOTIDE SEQUENCE</scope>
    <source>
        <strain evidence="1">CtsNK10</strain>
    </source>
</reference>
<protein>
    <submittedName>
        <fullName evidence="1">Uncharacterized protein</fullName>
    </submittedName>
</protein>
<organism evidence="1">
    <name type="scientific">Podoviridae sp. ctsNK10</name>
    <dbReference type="NCBI Taxonomy" id="2826582"/>
    <lineage>
        <taxon>Viruses</taxon>
        <taxon>Duplodnaviria</taxon>
        <taxon>Heunggongvirae</taxon>
        <taxon>Uroviricota</taxon>
        <taxon>Caudoviricetes</taxon>
    </lineage>
</organism>
<evidence type="ECO:0000313" key="1">
    <source>
        <dbReference type="EMBL" id="DAD95234.1"/>
    </source>
</evidence>
<accession>A0A8S5NLR9</accession>